<keyword evidence="1" id="KW-0805">Transcription regulation</keyword>
<dbReference type="GO" id="GO:0006355">
    <property type="term" value="P:regulation of DNA-templated transcription"/>
    <property type="evidence" value="ECO:0007669"/>
    <property type="project" value="InterPro"/>
</dbReference>
<dbReference type="InterPro" id="IPR016032">
    <property type="entry name" value="Sig_transdc_resp-reg_C-effctor"/>
</dbReference>
<dbReference type="PROSITE" id="PS50043">
    <property type="entry name" value="HTH_LUXR_2"/>
    <property type="match status" value="1"/>
</dbReference>
<dbReference type="RefSeq" id="WP_338602857.1">
    <property type="nucleotide sequence ID" value="NZ_AP028679.1"/>
</dbReference>
<feature type="domain" description="PAS" evidence="7">
    <location>
        <begin position="29"/>
        <end position="86"/>
    </location>
</feature>
<keyword evidence="3" id="KW-0804">Transcription</keyword>
<dbReference type="KEGG" id="dmp:FAK_37450"/>
<dbReference type="PANTHER" id="PTHR44688:SF16">
    <property type="entry name" value="DNA-BINDING TRANSCRIPTIONAL ACTIVATOR DEVR_DOSR"/>
    <property type="match status" value="1"/>
</dbReference>
<evidence type="ECO:0000259" key="6">
    <source>
        <dbReference type="PROSITE" id="PS50043"/>
    </source>
</evidence>
<dbReference type="GO" id="GO:0003677">
    <property type="term" value="F:DNA binding"/>
    <property type="evidence" value="ECO:0007669"/>
    <property type="project" value="UniProtKB-KW"/>
</dbReference>
<keyword evidence="10" id="KW-1185">Reference proteome</keyword>
<keyword evidence="2" id="KW-0238">DNA-binding</keyword>
<evidence type="ECO:0000256" key="5">
    <source>
        <dbReference type="SAM" id="MobiDB-lite"/>
    </source>
</evidence>
<dbReference type="PANTHER" id="PTHR44688">
    <property type="entry name" value="DNA-BINDING TRANSCRIPTIONAL ACTIVATOR DEVR_DOSR"/>
    <property type="match status" value="1"/>
</dbReference>
<evidence type="ECO:0000256" key="4">
    <source>
        <dbReference type="SAM" id="Coils"/>
    </source>
</evidence>
<dbReference type="CDD" id="cd00130">
    <property type="entry name" value="PAS"/>
    <property type="match status" value="1"/>
</dbReference>
<dbReference type="Pfam" id="PF00196">
    <property type="entry name" value="GerE"/>
    <property type="match status" value="1"/>
</dbReference>
<dbReference type="PROSITE" id="PS50112">
    <property type="entry name" value="PAS"/>
    <property type="match status" value="1"/>
</dbReference>
<dbReference type="CDD" id="cd06170">
    <property type="entry name" value="LuxR_C_like"/>
    <property type="match status" value="1"/>
</dbReference>
<dbReference type="InterPro" id="IPR013655">
    <property type="entry name" value="PAS_fold_3"/>
</dbReference>
<proteinExistence type="predicted"/>
<evidence type="ECO:0000259" key="8">
    <source>
        <dbReference type="PROSITE" id="PS50113"/>
    </source>
</evidence>
<feature type="region of interest" description="Disordered" evidence="5">
    <location>
        <begin position="1"/>
        <end position="25"/>
    </location>
</feature>
<evidence type="ECO:0000313" key="9">
    <source>
        <dbReference type="EMBL" id="BEQ16679.1"/>
    </source>
</evidence>
<dbReference type="NCBIfam" id="TIGR00229">
    <property type="entry name" value="sensory_box"/>
    <property type="match status" value="1"/>
</dbReference>
<organism evidence="9 10">
    <name type="scientific">Desulfoferula mesophila</name>
    <dbReference type="NCBI Taxonomy" id="3058419"/>
    <lineage>
        <taxon>Bacteria</taxon>
        <taxon>Pseudomonadati</taxon>
        <taxon>Thermodesulfobacteriota</taxon>
        <taxon>Desulfarculia</taxon>
        <taxon>Desulfarculales</taxon>
        <taxon>Desulfarculaceae</taxon>
        <taxon>Desulfoferula</taxon>
    </lineage>
</organism>
<dbReference type="Gene3D" id="1.10.10.10">
    <property type="entry name" value="Winged helix-like DNA-binding domain superfamily/Winged helix DNA-binding domain"/>
    <property type="match status" value="1"/>
</dbReference>
<evidence type="ECO:0000313" key="10">
    <source>
        <dbReference type="Proteomes" id="UP001366166"/>
    </source>
</evidence>
<dbReference type="SUPFAM" id="SSF55785">
    <property type="entry name" value="PYP-like sensor domain (PAS domain)"/>
    <property type="match status" value="1"/>
</dbReference>
<dbReference type="SMART" id="SM00421">
    <property type="entry name" value="HTH_LUXR"/>
    <property type="match status" value="1"/>
</dbReference>
<dbReference type="Gene3D" id="3.30.450.20">
    <property type="entry name" value="PAS domain"/>
    <property type="match status" value="1"/>
</dbReference>
<feature type="domain" description="PAC" evidence="8">
    <location>
        <begin position="104"/>
        <end position="156"/>
    </location>
</feature>
<dbReference type="SMART" id="SM00091">
    <property type="entry name" value="PAS"/>
    <property type="match status" value="1"/>
</dbReference>
<feature type="coiled-coil region" evidence="4">
    <location>
        <begin position="147"/>
        <end position="178"/>
    </location>
</feature>
<dbReference type="InterPro" id="IPR035965">
    <property type="entry name" value="PAS-like_dom_sf"/>
</dbReference>
<dbReference type="Proteomes" id="UP001366166">
    <property type="component" value="Chromosome"/>
</dbReference>
<evidence type="ECO:0000256" key="3">
    <source>
        <dbReference type="ARBA" id="ARBA00023163"/>
    </source>
</evidence>
<dbReference type="InterPro" id="IPR000700">
    <property type="entry name" value="PAS-assoc_C"/>
</dbReference>
<protein>
    <recommendedName>
        <fullName evidence="11">PAS domain S-box protein</fullName>
    </recommendedName>
</protein>
<feature type="compositionally biased region" description="Polar residues" evidence="5">
    <location>
        <begin position="1"/>
        <end position="11"/>
    </location>
</feature>
<reference evidence="10" key="1">
    <citation type="journal article" date="2023" name="Arch. Microbiol.">
        <title>Desulfoferula mesophilus gen. nov. sp. nov., a mesophilic sulfate-reducing bacterium isolated from a brackish lake sediment.</title>
        <authorList>
            <person name="Watanabe T."/>
            <person name="Yabe T."/>
            <person name="Tsuji J.M."/>
            <person name="Fukui M."/>
        </authorList>
    </citation>
    <scope>NUCLEOTIDE SEQUENCE [LARGE SCALE GENOMIC DNA]</scope>
    <source>
        <strain evidence="10">12FAK</strain>
    </source>
</reference>
<dbReference type="InterPro" id="IPR000014">
    <property type="entry name" value="PAS"/>
</dbReference>
<evidence type="ECO:0008006" key="11">
    <source>
        <dbReference type="Google" id="ProtNLM"/>
    </source>
</evidence>
<dbReference type="EMBL" id="AP028679">
    <property type="protein sequence ID" value="BEQ16679.1"/>
    <property type="molecule type" value="Genomic_DNA"/>
</dbReference>
<evidence type="ECO:0000256" key="2">
    <source>
        <dbReference type="ARBA" id="ARBA00023125"/>
    </source>
</evidence>
<dbReference type="InterPro" id="IPR036388">
    <property type="entry name" value="WH-like_DNA-bd_sf"/>
</dbReference>
<keyword evidence="4" id="KW-0175">Coiled coil</keyword>
<dbReference type="PROSITE" id="PS50113">
    <property type="entry name" value="PAC"/>
    <property type="match status" value="1"/>
</dbReference>
<dbReference type="InterPro" id="IPR000792">
    <property type="entry name" value="Tscrpt_reg_LuxR_C"/>
</dbReference>
<evidence type="ECO:0000256" key="1">
    <source>
        <dbReference type="ARBA" id="ARBA00023015"/>
    </source>
</evidence>
<dbReference type="Pfam" id="PF08447">
    <property type="entry name" value="PAS_3"/>
    <property type="match status" value="1"/>
</dbReference>
<dbReference type="SUPFAM" id="SSF46894">
    <property type="entry name" value="C-terminal effector domain of the bipartite response regulators"/>
    <property type="match status" value="1"/>
</dbReference>
<evidence type="ECO:0000259" key="7">
    <source>
        <dbReference type="PROSITE" id="PS50112"/>
    </source>
</evidence>
<feature type="domain" description="HTH luxR-type" evidence="6">
    <location>
        <begin position="243"/>
        <end position="309"/>
    </location>
</feature>
<accession>A0AAU9ENP4</accession>
<dbReference type="AlphaFoldDB" id="A0AAU9ENP4"/>
<dbReference type="PRINTS" id="PR00038">
    <property type="entry name" value="HTHLUXR"/>
</dbReference>
<gene>
    <name evidence="9" type="ORF">FAK_37450</name>
</gene>
<name>A0AAU9ENP4_9BACT</name>
<sequence>MAGQGDKNTQRPTRRNPGREAPSLDMAQSEARFRLTFEQAPVGIIHGDLAGRIRLANQRISELFGYDPGDPEFLKLRLWECTHPDDYWTVERFKKLLTGEIEDYTVEKRYFRRNGELWWASVRCCLARDAQGSPFLFIVIVEDISQRKLAEEALKKAHEQLEVKVAERTAELEAANTALKVMLNHRAEEKKELEAKVNASVAQLVTPFMERLLSCGLSPDQRALAEAVRSGVNEIASPFARRLSSKLVGLTPKELEVARLVREGKGSSEIAQVLAISDNAVAFHRQNIRAKLGLKKKRLNLCTYLRQMS</sequence>